<dbReference type="EMBL" id="JBHSNW010000012">
    <property type="protein sequence ID" value="MFC5818291.1"/>
    <property type="molecule type" value="Genomic_DNA"/>
</dbReference>
<keyword evidence="2" id="KW-0732">Signal</keyword>
<feature type="signal peptide" evidence="2">
    <location>
        <begin position="1"/>
        <end position="28"/>
    </location>
</feature>
<comment type="caution">
    <text evidence="3">The sequence shown here is derived from an EMBL/GenBank/DDBJ whole genome shotgun (WGS) entry which is preliminary data.</text>
</comment>
<proteinExistence type="predicted"/>
<evidence type="ECO:0000313" key="3">
    <source>
        <dbReference type="EMBL" id="MFC5818291.1"/>
    </source>
</evidence>
<dbReference type="RefSeq" id="WP_219550900.1">
    <property type="nucleotide sequence ID" value="NZ_JAHKRN010000064.1"/>
</dbReference>
<evidence type="ECO:0000256" key="2">
    <source>
        <dbReference type="SAM" id="SignalP"/>
    </source>
</evidence>
<evidence type="ECO:0000256" key="1">
    <source>
        <dbReference type="SAM" id="MobiDB-lite"/>
    </source>
</evidence>
<evidence type="ECO:0000313" key="4">
    <source>
        <dbReference type="Proteomes" id="UP001596096"/>
    </source>
</evidence>
<feature type="region of interest" description="Disordered" evidence="1">
    <location>
        <begin position="27"/>
        <end position="50"/>
    </location>
</feature>
<feature type="region of interest" description="Disordered" evidence="1">
    <location>
        <begin position="73"/>
        <end position="112"/>
    </location>
</feature>
<accession>A0ABW1C0T5</accession>
<feature type="chain" id="PRO_5046321440" evidence="2">
    <location>
        <begin position="29"/>
        <end position="274"/>
    </location>
</feature>
<gene>
    <name evidence="3" type="ORF">ACFPUY_24565</name>
</gene>
<protein>
    <submittedName>
        <fullName evidence="3">Uncharacterized protein</fullName>
    </submittedName>
</protein>
<name>A0ABW1C0T5_9ACTN</name>
<sequence>MKRVMKTAVAVTAFGLAAALAVPAQAQARDLGASPTKRDQVRSDSDGSPLDGLVGGLAGGLLDGLFGAGAKASAKPAQNQTRPQGRPSIDGLSNTLPLDGLAASRPAKPKQEDTFEGAFAQVAYLFEGSLGGATASLSTTRMVPGGRYGSTEALDGATSALDGATTGVAHLSLQETVVGMSRAAKQALPRSSNGRLAPLVGRVAPAETAPLLESLPGTTQVASIDEIAPLVEDASALVSTNGTKATSAYTDTVAALGWTTAALTSMVRDPWHYR</sequence>
<organism evidence="3 4">
    <name type="scientific">Nonomuraea harbinensis</name>
    <dbReference type="NCBI Taxonomy" id="1286938"/>
    <lineage>
        <taxon>Bacteria</taxon>
        <taxon>Bacillati</taxon>
        <taxon>Actinomycetota</taxon>
        <taxon>Actinomycetes</taxon>
        <taxon>Streptosporangiales</taxon>
        <taxon>Streptosporangiaceae</taxon>
        <taxon>Nonomuraea</taxon>
    </lineage>
</organism>
<feature type="compositionally biased region" description="Basic and acidic residues" evidence="1">
    <location>
        <begin position="36"/>
        <end position="45"/>
    </location>
</feature>
<keyword evidence="4" id="KW-1185">Reference proteome</keyword>
<dbReference type="Proteomes" id="UP001596096">
    <property type="component" value="Unassembled WGS sequence"/>
</dbReference>
<reference evidence="4" key="1">
    <citation type="journal article" date="2019" name="Int. J. Syst. Evol. Microbiol.">
        <title>The Global Catalogue of Microorganisms (GCM) 10K type strain sequencing project: providing services to taxonomists for standard genome sequencing and annotation.</title>
        <authorList>
            <consortium name="The Broad Institute Genomics Platform"/>
            <consortium name="The Broad Institute Genome Sequencing Center for Infectious Disease"/>
            <person name="Wu L."/>
            <person name="Ma J."/>
        </authorList>
    </citation>
    <scope>NUCLEOTIDE SEQUENCE [LARGE SCALE GENOMIC DNA]</scope>
    <source>
        <strain evidence="4">CGMCC 4.7106</strain>
    </source>
</reference>